<sequence>MATRCTLLPGAPVEQRCQPVPLRHAKVIPCSSQDGVSIVQRPNRRPAAIGPRSTLHHSRLRLSPLRAVAGKHQGPESSDDQQAEAQRRDSQNAAQASNASEDGSLTISQDWRSFRARLIAMEQAVTRDVTQGLFMPQLTSSQWAHLLARPERGCLLVARKPDMGTFAHSVILVLDHDVVKGSSGFVLNQPSMSRIAEVSIDGDLAPQLKNQTLFVGGPISTSTLHVLHSCDQVEGSFEILDGLYAGGLDHASRLVSAGQADASKFKLLAGYACWSAGQLMAEVEDGCWWVMAASGSFLTGNLQGTKKSLLWRDLIRMANIDVEDASNLQERS</sequence>
<keyword evidence="3" id="KW-1185">Reference proteome</keyword>
<dbReference type="SUPFAM" id="SSF143456">
    <property type="entry name" value="VC0467-like"/>
    <property type="match status" value="1"/>
</dbReference>
<gene>
    <name evidence="2" type="ORF">WJX72_003278</name>
</gene>
<organism evidence="2 3">
    <name type="scientific">[Myrmecia] bisecta</name>
    <dbReference type="NCBI Taxonomy" id="41462"/>
    <lineage>
        <taxon>Eukaryota</taxon>
        <taxon>Viridiplantae</taxon>
        <taxon>Chlorophyta</taxon>
        <taxon>core chlorophytes</taxon>
        <taxon>Trebouxiophyceae</taxon>
        <taxon>Trebouxiales</taxon>
        <taxon>Trebouxiaceae</taxon>
        <taxon>Myrmecia</taxon>
    </lineage>
</organism>
<dbReference type="PANTHER" id="PTHR31984">
    <property type="entry name" value="TRANSPORTER, PUTATIVE (DUF179)-RELATED"/>
    <property type="match status" value="1"/>
</dbReference>
<dbReference type="Proteomes" id="UP001489004">
    <property type="component" value="Unassembled WGS sequence"/>
</dbReference>
<dbReference type="EMBL" id="JALJOR010000006">
    <property type="protein sequence ID" value="KAK9815415.1"/>
    <property type="molecule type" value="Genomic_DNA"/>
</dbReference>
<evidence type="ECO:0000313" key="3">
    <source>
        <dbReference type="Proteomes" id="UP001489004"/>
    </source>
</evidence>
<dbReference type="AlphaFoldDB" id="A0AAW1Q022"/>
<feature type="region of interest" description="Disordered" evidence="1">
    <location>
        <begin position="68"/>
        <end position="104"/>
    </location>
</feature>
<feature type="compositionally biased region" description="Low complexity" evidence="1">
    <location>
        <begin position="91"/>
        <end position="100"/>
    </location>
</feature>
<evidence type="ECO:0008006" key="4">
    <source>
        <dbReference type="Google" id="ProtNLM"/>
    </source>
</evidence>
<reference evidence="2 3" key="1">
    <citation type="journal article" date="2024" name="Nat. Commun.">
        <title>Phylogenomics reveals the evolutionary origins of lichenization in chlorophyte algae.</title>
        <authorList>
            <person name="Puginier C."/>
            <person name="Libourel C."/>
            <person name="Otte J."/>
            <person name="Skaloud P."/>
            <person name="Haon M."/>
            <person name="Grisel S."/>
            <person name="Petersen M."/>
            <person name="Berrin J.G."/>
            <person name="Delaux P.M."/>
            <person name="Dal Grande F."/>
            <person name="Keller J."/>
        </authorList>
    </citation>
    <scope>NUCLEOTIDE SEQUENCE [LARGE SCALE GENOMIC DNA]</scope>
    <source>
        <strain evidence="2 3">SAG 2043</strain>
    </source>
</reference>
<accession>A0AAW1Q022</accession>
<dbReference type="InterPro" id="IPR003774">
    <property type="entry name" value="AlgH-like"/>
</dbReference>
<proteinExistence type="predicted"/>
<dbReference type="PANTHER" id="PTHR31984:SF17">
    <property type="entry name" value="TRANSCRIPTIONAL REGULATOR"/>
    <property type="match status" value="1"/>
</dbReference>
<protein>
    <recommendedName>
        <fullName evidence="4">Transcriptional regulator</fullName>
    </recommendedName>
</protein>
<comment type="caution">
    <text evidence="2">The sequence shown here is derived from an EMBL/GenBank/DDBJ whole genome shotgun (WGS) entry which is preliminary data.</text>
</comment>
<feature type="region of interest" description="Disordered" evidence="1">
    <location>
        <begin position="36"/>
        <end position="56"/>
    </location>
</feature>
<evidence type="ECO:0000256" key="1">
    <source>
        <dbReference type="SAM" id="MobiDB-lite"/>
    </source>
</evidence>
<name>A0AAW1Q022_9CHLO</name>
<dbReference type="Pfam" id="PF02622">
    <property type="entry name" value="DUF179"/>
    <property type="match status" value="1"/>
</dbReference>
<evidence type="ECO:0000313" key="2">
    <source>
        <dbReference type="EMBL" id="KAK9815415.1"/>
    </source>
</evidence>
<dbReference type="Gene3D" id="3.40.1740.10">
    <property type="entry name" value="VC0467-like"/>
    <property type="match status" value="1"/>
</dbReference>